<evidence type="ECO:0000256" key="4">
    <source>
        <dbReference type="ARBA" id="ARBA00022691"/>
    </source>
</evidence>
<dbReference type="OrthoDB" id="9782855at2"/>
<dbReference type="InterPro" id="IPR050723">
    <property type="entry name" value="CFA/CMAS"/>
</dbReference>
<evidence type="ECO:0000256" key="2">
    <source>
        <dbReference type="ARBA" id="ARBA00022603"/>
    </source>
</evidence>
<keyword evidence="5" id="KW-0443">Lipid metabolism</keyword>
<evidence type="ECO:0000313" key="7">
    <source>
        <dbReference type="EMBL" id="KNX40974.1"/>
    </source>
</evidence>
<dbReference type="GO" id="GO:0008610">
    <property type="term" value="P:lipid biosynthetic process"/>
    <property type="evidence" value="ECO:0007669"/>
    <property type="project" value="InterPro"/>
</dbReference>
<dbReference type="STRING" id="74031.SAMN04488077_10645"/>
<dbReference type="InterPro" id="IPR029063">
    <property type="entry name" value="SAM-dependent_MTases_sf"/>
</dbReference>
<organism evidence="7 8">
    <name type="scientific">Roseovarius tolerans</name>
    <dbReference type="NCBI Taxonomy" id="74031"/>
    <lineage>
        <taxon>Bacteria</taxon>
        <taxon>Pseudomonadati</taxon>
        <taxon>Pseudomonadota</taxon>
        <taxon>Alphaproteobacteria</taxon>
        <taxon>Rhodobacterales</taxon>
        <taxon>Roseobacteraceae</taxon>
        <taxon>Roseovarius</taxon>
    </lineage>
</organism>
<dbReference type="Proteomes" id="UP000037046">
    <property type="component" value="Unassembled WGS sequence"/>
</dbReference>
<proteinExistence type="inferred from homology"/>
<dbReference type="EC" id="2.1.1.79" evidence="7"/>
<evidence type="ECO:0000259" key="6">
    <source>
        <dbReference type="Pfam" id="PF25371"/>
    </source>
</evidence>
<keyword evidence="3 7" id="KW-0808">Transferase</keyword>
<protein>
    <submittedName>
        <fullName evidence="7">Cyclopropane-fatty-acyl-phospholipid synthase</fullName>
        <ecNumber evidence="7">2.1.1.79</ecNumber>
    </submittedName>
</protein>
<keyword evidence="4" id="KW-0949">S-adenosyl-L-methionine</keyword>
<sequence length="409" mass="46484">MWTKALDGLLTHLFKRGRLRVTYPDGQTRAYGPGDGPEAAVTLHDATLPRQIVISPEMAIGEGYMDGTVTFDGDDVYGFLSLAIMNIAAQGQPWFRRPLEGMRRLTRRLDQFNPVTRSRSNVAHHYDLSGELYDLFLDDDRQYSCAYFARPDMTLEEAQAAKKAHIARKLLIKPGMRVLDIGCGWGGMGLTLARDFGADVTGVTLSREQHAMAKARAEKAGLSDKARFELMDYRDVAGQFDRIVSVGMFEHVGVPHYDEYFASVHRLLRPDGIALIHTIGRAGPPGATSPWITKYIFPGGYCPAMSEATAAIEHHHLVTTDVEVWRLHYAETLREWRRRFEANIDRVRALYDDRFCRMWRYYLIASELTFRLNNQVVFQFQMSPKQDAVPLTRDYLYPGDSDDLRHAAE</sequence>
<dbReference type="Gene3D" id="3.40.50.150">
    <property type="entry name" value="Vaccinia Virus protein VP39"/>
    <property type="match status" value="1"/>
</dbReference>
<name>A0A0L6CT93_9RHOB</name>
<reference evidence="8" key="1">
    <citation type="submission" date="2015-07" db="EMBL/GenBank/DDBJ databases">
        <title>Draft Genome Sequence of Roseovarius tolerans EL-164, a producer of N-Acylated Alanine Methyl Esters (NAMEs).</title>
        <authorList>
            <person name="Voget S."/>
            <person name="Bruns H."/>
            <person name="Wagner-Doebler I."/>
            <person name="Schulz S."/>
            <person name="Daniel R."/>
        </authorList>
    </citation>
    <scope>NUCLEOTIDE SEQUENCE [LARGE SCALE GENOMIC DNA]</scope>
    <source>
        <strain evidence="8">EL-164</strain>
    </source>
</reference>
<dbReference type="SUPFAM" id="SSF53335">
    <property type="entry name" value="S-adenosyl-L-methionine-dependent methyltransferases"/>
    <property type="match status" value="1"/>
</dbReference>
<dbReference type="CDD" id="cd02440">
    <property type="entry name" value="AdoMet_MTases"/>
    <property type="match status" value="1"/>
</dbReference>
<evidence type="ECO:0000256" key="1">
    <source>
        <dbReference type="ARBA" id="ARBA00010815"/>
    </source>
</evidence>
<dbReference type="PIRSF" id="PIRSF003085">
    <property type="entry name" value="CMAS"/>
    <property type="match status" value="1"/>
</dbReference>
<dbReference type="GO" id="GO:0008825">
    <property type="term" value="F:cyclopropane-fatty-acyl-phospholipid synthase activity"/>
    <property type="evidence" value="ECO:0007669"/>
    <property type="project" value="UniProtKB-EC"/>
</dbReference>
<keyword evidence="2 7" id="KW-0489">Methyltransferase</keyword>
<dbReference type="EMBL" id="LGVV01000034">
    <property type="protein sequence ID" value="KNX40974.1"/>
    <property type="molecule type" value="Genomic_DNA"/>
</dbReference>
<evidence type="ECO:0000256" key="5">
    <source>
        <dbReference type="ARBA" id="ARBA00023098"/>
    </source>
</evidence>
<dbReference type="Pfam" id="PF02353">
    <property type="entry name" value="CMAS"/>
    <property type="match status" value="1"/>
</dbReference>
<keyword evidence="8" id="KW-1185">Reference proteome</keyword>
<feature type="domain" description="DUF7884" evidence="6">
    <location>
        <begin position="9"/>
        <end position="74"/>
    </location>
</feature>
<dbReference type="InterPro" id="IPR003333">
    <property type="entry name" value="CMAS"/>
</dbReference>
<gene>
    <name evidence="7" type="primary">cfa_2</name>
    <name evidence="7" type="ORF">ROTO_24290</name>
</gene>
<dbReference type="Pfam" id="PF25371">
    <property type="entry name" value="DUF7884"/>
    <property type="match status" value="1"/>
</dbReference>
<comment type="similarity">
    <text evidence="1">Belongs to the CFA/CMAS family.</text>
</comment>
<dbReference type="PANTHER" id="PTHR43667:SF1">
    <property type="entry name" value="CYCLOPROPANE-FATTY-ACYL-PHOSPHOLIPID SYNTHASE"/>
    <property type="match status" value="1"/>
</dbReference>
<dbReference type="GO" id="GO:0032259">
    <property type="term" value="P:methylation"/>
    <property type="evidence" value="ECO:0007669"/>
    <property type="project" value="UniProtKB-KW"/>
</dbReference>
<dbReference type="PANTHER" id="PTHR43667">
    <property type="entry name" value="CYCLOPROPANE-FATTY-ACYL-PHOSPHOLIPID SYNTHASE"/>
    <property type="match status" value="1"/>
</dbReference>
<dbReference type="InterPro" id="IPR057206">
    <property type="entry name" value="DUF7884"/>
</dbReference>
<comment type="caution">
    <text evidence="7">The sequence shown here is derived from an EMBL/GenBank/DDBJ whole genome shotgun (WGS) entry which is preliminary data.</text>
</comment>
<accession>A0A0L6CT93</accession>
<dbReference type="RefSeq" id="WP_050663303.1">
    <property type="nucleotide sequence ID" value="NZ_CP118494.1"/>
</dbReference>
<dbReference type="AlphaFoldDB" id="A0A0L6CT93"/>
<dbReference type="PATRIC" id="fig|74031.6.peg.2480"/>
<evidence type="ECO:0000313" key="8">
    <source>
        <dbReference type="Proteomes" id="UP000037046"/>
    </source>
</evidence>
<evidence type="ECO:0000256" key="3">
    <source>
        <dbReference type="ARBA" id="ARBA00022679"/>
    </source>
</evidence>